<dbReference type="SUPFAM" id="SSF53067">
    <property type="entry name" value="Actin-like ATPase domain"/>
    <property type="match status" value="2"/>
</dbReference>
<dbReference type="PANTHER" id="PTHR14187">
    <property type="entry name" value="ALPHA KINASE/ELONGATION FACTOR 2 KINASE"/>
    <property type="match status" value="1"/>
</dbReference>
<evidence type="ECO:0000256" key="2">
    <source>
        <dbReference type="ARBA" id="ARBA00022741"/>
    </source>
</evidence>
<keyword evidence="2" id="KW-0547">Nucleotide-binding</keyword>
<keyword evidence="3" id="KW-0067">ATP-binding</keyword>
<dbReference type="EMBL" id="JAEAOA010002323">
    <property type="protein sequence ID" value="KAK3596863.1"/>
    <property type="molecule type" value="Genomic_DNA"/>
</dbReference>
<keyword evidence="4" id="KW-0472">Membrane</keyword>
<dbReference type="Proteomes" id="UP001195483">
    <property type="component" value="Unassembled WGS sequence"/>
</dbReference>
<dbReference type="CDD" id="cd10229">
    <property type="entry name" value="ASKHA_NBD_HSP70_HSPA12"/>
    <property type="match status" value="1"/>
</dbReference>
<comment type="similarity">
    <text evidence="1">Belongs to the heat shock protein 70 family.</text>
</comment>
<dbReference type="GO" id="GO:0005524">
    <property type="term" value="F:ATP binding"/>
    <property type="evidence" value="ECO:0007669"/>
    <property type="project" value="UniProtKB-KW"/>
</dbReference>
<sequence length="594" mass="67507">MAVKNISSKMSTCRLRADDHFLVAAIDFGTTYSGYAFLFRHDYIKNPTKIHTNRWISSSSDGAGATLKTPTCLLINSKDKKEIYFGYEAEGKMQELDLDKKLDGWYFFKHFKMTLHHEAEIHSHYKIKDVFGVEMKALTVFSLSIGYLKDHLLKSIHDQFPDLMPRDKDIVWVITVPAIWKDSAKKFMRKAAKKAGIPMRQLTIALEPEAASLLCRELSIGNEASSRISTFKEGSRYMILDCGGGTVDITVHEVLSHNKLKEIHKATGGHLGGTKVNEAFRNFLVSLVGAKDLLTYQEHHKSDYLNIFYAFEVKKRNIPTEGNDKITLHLPLSFFQTFQDLELWVQETHYKDNVQIVGDKIRIHSDLFREFFKDTIESICLLVEDILRCVGHLEVIMMVGGFSESSILQKAIKDKFESKTKIIIPADASLCVMKGAVLWGHDPDIIASRKSRFTYGVALTVPFKKGIHPIHKKLVVEGEELCDDIFDKHVEIGQSVSQDEYQSEKEYYPLTDRDTILPIELYSSTSTSPKFVTDPSCKCIGKFSVKFPDDLGAKKEDRKVMVRMKFGSTDIVVEAIDKSGKIHTMKYSSLKGRR</sequence>
<evidence type="ECO:0000256" key="4">
    <source>
        <dbReference type="SAM" id="Phobius"/>
    </source>
</evidence>
<protein>
    <submittedName>
        <fullName evidence="5">Uncharacterized protein</fullName>
    </submittedName>
</protein>
<dbReference type="InterPro" id="IPR043129">
    <property type="entry name" value="ATPase_NBD"/>
</dbReference>
<comment type="caution">
    <text evidence="5">The sequence shown here is derived from an EMBL/GenBank/DDBJ whole genome shotgun (WGS) entry which is preliminary data.</text>
</comment>
<evidence type="ECO:0000256" key="1">
    <source>
        <dbReference type="ARBA" id="ARBA00007381"/>
    </source>
</evidence>
<keyword evidence="4" id="KW-1133">Transmembrane helix</keyword>
<dbReference type="Pfam" id="PF00012">
    <property type="entry name" value="HSP70"/>
    <property type="match status" value="1"/>
</dbReference>
<keyword evidence="4" id="KW-0812">Transmembrane</keyword>
<keyword evidence="6" id="KW-1185">Reference proteome</keyword>
<name>A0AAE0VZW3_9BIVA</name>
<proteinExistence type="inferred from homology"/>
<reference evidence="5" key="1">
    <citation type="journal article" date="2021" name="Genome Biol. Evol.">
        <title>A High-Quality Reference Genome for a Parasitic Bivalve with Doubly Uniparental Inheritance (Bivalvia: Unionida).</title>
        <authorList>
            <person name="Smith C.H."/>
        </authorList>
    </citation>
    <scope>NUCLEOTIDE SEQUENCE</scope>
    <source>
        <strain evidence="5">CHS0354</strain>
    </source>
</reference>
<dbReference type="AlphaFoldDB" id="A0AAE0VZW3"/>
<dbReference type="PANTHER" id="PTHR14187:SF5">
    <property type="entry name" value="HEAT SHOCK 70 KDA PROTEIN 12A"/>
    <property type="match status" value="1"/>
</dbReference>
<evidence type="ECO:0000313" key="5">
    <source>
        <dbReference type="EMBL" id="KAK3596863.1"/>
    </source>
</evidence>
<gene>
    <name evidence="5" type="ORF">CHS0354_039858</name>
</gene>
<reference evidence="5" key="3">
    <citation type="submission" date="2023-05" db="EMBL/GenBank/DDBJ databases">
        <authorList>
            <person name="Smith C.H."/>
        </authorList>
    </citation>
    <scope>NUCLEOTIDE SEQUENCE</scope>
    <source>
        <strain evidence="5">CHS0354</strain>
        <tissue evidence="5">Mantle</tissue>
    </source>
</reference>
<organism evidence="5 6">
    <name type="scientific">Potamilus streckersoni</name>
    <dbReference type="NCBI Taxonomy" id="2493646"/>
    <lineage>
        <taxon>Eukaryota</taxon>
        <taxon>Metazoa</taxon>
        <taxon>Spiralia</taxon>
        <taxon>Lophotrochozoa</taxon>
        <taxon>Mollusca</taxon>
        <taxon>Bivalvia</taxon>
        <taxon>Autobranchia</taxon>
        <taxon>Heteroconchia</taxon>
        <taxon>Palaeoheterodonta</taxon>
        <taxon>Unionida</taxon>
        <taxon>Unionoidea</taxon>
        <taxon>Unionidae</taxon>
        <taxon>Ambleminae</taxon>
        <taxon>Lampsilini</taxon>
        <taxon>Potamilus</taxon>
    </lineage>
</organism>
<evidence type="ECO:0000256" key="3">
    <source>
        <dbReference type="ARBA" id="ARBA00022840"/>
    </source>
</evidence>
<dbReference type="GO" id="GO:0140662">
    <property type="term" value="F:ATP-dependent protein folding chaperone"/>
    <property type="evidence" value="ECO:0007669"/>
    <property type="project" value="InterPro"/>
</dbReference>
<dbReference type="Gene3D" id="3.30.420.40">
    <property type="match status" value="2"/>
</dbReference>
<reference evidence="5" key="2">
    <citation type="journal article" date="2021" name="Genome Biol. Evol.">
        <title>Developing a high-quality reference genome for a parasitic bivalve with doubly uniparental inheritance (Bivalvia: Unionida).</title>
        <authorList>
            <person name="Smith C.H."/>
        </authorList>
    </citation>
    <scope>NUCLEOTIDE SEQUENCE</scope>
    <source>
        <strain evidence="5">CHS0354</strain>
        <tissue evidence="5">Mantle</tissue>
    </source>
</reference>
<dbReference type="InterPro" id="IPR013126">
    <property type="entry name" value="Hsp_70_fam"/>
</dbReference>
<feature type="transmembrane region" description="Helical" evidence="4">
    <location>
        <begin position="21"/>
        <end position="39"/>
    </location>
</feature>
<evidence type="ECO:0000313" key="6">
    <source>
        <dbReference type="Proteomes" id="UP001195483"/>
    </source>
</evidence>
<accession>A0AAE0VZW3</accession>